<feature type="domain" description="Amine oxidase" evidence="4">
    <location>
        <begin position="82"/>
        <end position="394"/>
    </location>
</feature>
<evidence type="ECO:0000256" key="3">
    <source>
        <dbReference type="ARBA" id="ARBA00048448"/>
    </source>
</evidence>
<dbReference type="OrthoDB" id="5046242at2759"/>
<dbReference type="SUPFAM" id="SSF51905">
    <property type="entry name" value="FAD/NAD(P)-binding domain"/>
    <property type="match status" value="1"/>
</dbReference>
<dbReference type="Pfam" id="PF13450">
    <property type="entry name" value="NAD_binding_8"/>
    <property type="match status" value="1"/>
</dbReference>
<evidence type="ECO:0000256" key="1">
    <source>
        <dbReference type="ARBA" id="ARBA00005995"/>
    </source>
</evidence>
<dbReference type="GO" id="GO:0097621">
    <property type="term" value="F:monoamine oxidase activity"/>
    <property type="evidence" value="ECO:0007669"/>
    <property type="project" value="UniProtKB-EC"/>
</dbReference>
<dbReference type="InterPro" id="IPR036188">
    <property type="entry name" value="FAD/NAD-bd_sf"/>
</dbReference>
<name>A0A8H4L2P4_9HYPO</name>
<comment type="caution">
    <text evidence="5">The sequence shown here is derived from an EMBL/GenBank/DDBJ whole genome shotgun (WGS) entry which is preliminary data.</text>
</comment>
<dbReference type="Pfam" id="PF01593">
    <property type="entry name" value="Amino_oxidase"/>
    <property type="match status" value="1"/>
</dbReference>
<accession>A0A8H4L2P4</accession>
<dbReference type="PANTHER" id="PTHR43563:SF14">
    <property type="entry name" value="AMINE OXIDASE"/>
    <property type="match status" value="1"/>
</dbReference>
<proteinExistence type="inferred from homology"/>
<dbReference type="InterPro" id="IPR050703">
    <property type="entry name" value="Flavin_MAO"/>
</dbReference>
<evidence type="ECO:0000313" key="6">
    <source>
        <dbReference type="Proteomes" id="UP000554235"/>
    </source>
</evidence>
<dbReference type="InterPro" id="IPR002937">
    <property type="entry name" value="Amino_oxidase"/>
</dbReference>
<dbReference type="Gene3D" id="3.50.50.60">
    <property type="entry name" value="FAD/NAD(P)-binding domain"/>
    <property type="match status" value="2"/>
</dbReference>
<dbReference type="EMBL" id="JAADYS010002016">
    <property type="protein sequence ID" value="KAF4460104.1"/>
    <property type="molecule type" value="Genomic_DNA"/>
</dbReference>
<dbReference type="PANTHER" id="PTHR43563">
    <property type="entry name" value="AMINE OXIDASE"/>
    <property type="match status" value="1"/>
</dbReference>
<evidence type="ECO:0000313" key="5">
    <source>
        <dbReference type="EMBL" id="KAF4460104.1"/>
    </source>
</evidence>
<gene>
    <name evidence="5" type="ORF">FALBO_13132</name>
</gene>
<evidence type="ECO:0000259" key="4">
    <source>
        <dbReference type="Pfam" id="PF01593"/>
    </source>
</evidence>
<sequence length="405" mass="44107">MPDIIDVIIVGAGLSGLQAALDLHQAGRSLLVLEARDRVGVYQNIEGSVASEDEDGNCHLFPFNGMPQFETQDVDNIVDIRNKVEAASLDSSNFKQPKRAELDELTFEEWLQNAGAGKRALLTARVWCRGTLGQDPNEVSALGFLEIARGALGIVNLRFDGPGGAQRLRLKEGTRAVSIGMAKLLPAGSIKLSSPVASVVQNEPRLYSVTTAHGHIIKARKVIVSVPTPAYKNISFDPPLPLQKQVYSDTARYGCYVKYIAMFKTPFWRRVGACGLAQSFRGPINHCRDTSVDEQDNYALTCFIVSRPGRTWLTLGDKEQFVGSLTSEWQQDAWAGWGCPFVANPPGALVHSEDRALSKQKFGGLYFVGTEFTDEWRGYMDGALRSGARGAAQALKDLASGDASL</sequence>
<protein>
    <recommendedName>
        <fullName evidence="2">monoamine oxidase</fullName>
        <ecNumber evidence="2">1.4.3.4</ecNumber>
    </recommendedName>
</protein>
<dbReference type="AlphaFoldDB" id="A0A8H4L2P4"/>
<dbReference type="EC" id="1.4.3.4" evidence="2"/>
<comment type="catalytic activity">
    <reaction evidence="3">
        <text>a secondary aliphatic amine + O2 + H2O = a primary amine + an aldehyde + H2O2</text>
        <dbReference type="Rhea" id="RHEA:26414"/>
        <dbReference type="ChEBI" id="CHEBI:15377"/>
        <dbReference type="ChEBI" id="CHEBI:15379"/>
        <dbReference type="ChEBI" id="CHEBI:16240"/>
        <dbReference type="ChEBI" id="CHEBI:17478"/>
        <dbReference type="ChEBI" id="CHEBI:58855"/>
        <dbReference type="ChEBI" id="CHEBI:65296"/>
        <dbReference type="EC" id="1.4.3.4"/>
    </reaction>
</comment>
<keyword evidence="6" id="KW-1185">Reference proteome</keyword>
<dbReference type="Proteomes" id="UP000554235">
    <property type="component" value="Unassembled WGS sequence"/>
</dbReference>
<evidence type="ECO:0000256" key="2">
    <source>
        <dbReference type="ARBA" id="ARBA00012804"/>
    </source>
</evidence>
<comment type="similarity">
    <text evidence="1">Belongs to the flavin monoamine oxidase family.</text>
</comment>
<organism evidence="5 6">
    <name type="scientific">Fusarium albosuccineum</name>
    <dbReference type="NCBI Taxonomy" id="1237068"/>
    <lineage>
        <taxon>Eukaryota</taxon>
        <taxon>Fungi</taxon>
        <taxon>Dikarya</taxon>
        <taxon>Ascomycota</taxon>
        <taxon>Pezizomycotina</taxon>
        <taxon>Sordariomycetes</taxon>
        <taxon>Hypocreomycetidae</taxon>
        <taxon>Hypocreales</taxon>
        <taxon>Nectriaceae</taxon>
        <taxon>Fusarium</taxon>
        <taxon>Fusarium decemcellulare species complex</taxon>
    </lineage>
</organism>
<dbReference type="SUPFAM" id="SSF54373">
    <property type="entry name" value="FAD-linked reductases, C-terminal domain"/>
    <property type="match status" value="1"/>
</dbReference>
<reference evidence="5 6" key="1">
    <citation type="submission" date="2020-01" db="EMBL/GenBank/DDBJ databases">
        <title>Identification and distribution of gene clusters putatively required for synthesis of sphingolipid metabolism inhibitors in phylogenetically diverse species of the filamentous fungus Fusarium.</title>
        <authorList>
            <person name="Kim H.-S."/>
            <person name="Busman M."/>
            <person name="Brown D.W."/>
            <person name="Divon H."/>
            <person name="Uhlig S."/>
            <person name="Proctor R.H."/>
        </authorList>
    </citation>
    <scope>NUCLEOTIDE SEQUENCE [LARGE SCALE GENOMIC DNA]</scope>
    <source>
        <strain evidence="5 6">NRRL 20459</strain>
    </source>
</reference>